<keyword evidence="9" id="KW-1185">Reference proteome</keyword>
<feature type="transmembrane region" description="Helical" evidence="6">
    <location>
        <begin position="172"/>
        <end position="191"/>
    </location>
</feature>
<feature type="compositionally biased region" description="Low complexity" evidence="5">
    <location>
        <begin position="345"/>
        <end position="363"/>
    </location>
</feature>
<feature type="transmembrane region" description="Helical" evidence="6">
    <location>
        <begin position="148"/>
        <end position="165"/>
    </location>
</feature>
<feature type="transmembrane region" description="Helical" evidence="6">
    <location>
        <begin position="83"/>
        <end position="100"/>
    </location>
</feature>
<feature type="transmembrane region" description="Helical" evidence="6">
    <location>
        <begin position="56"/>
        <end position="77"/>
    </location>
</feature>
<dbReference type="PANTHER" id="PTHR37422">
    <property type="entry name" value="TEICHURONIC ACID BIOSYNTHESIS PROTEIN TUAE"/>
    <property type="match status" value="1"/>
</dbReference>
<feature type="transmembrane region" description="Helical" evidence="6">
    <location>
        <begin position="243"/>
        <end position="260"/>
    </location>
</feature>
<reference evidence="8 9" key="1">
    <citation type="submission" date="2023-07" db="EMBL/GenBank/DDBJ databases">
        <title>Sorghum-associated microbial communities from plants grown in Nebraska, USA.</title>
        <authorList>
            <person name="Schachtman D."/>
        </authorList>
    </citation>
    <scope>NUCLEOTIDE SEQUENCE [LARGE SCALE GENOMIC DNA]</scope>
    <source>
        <strain evidence="8 9">BE198</strain>
    </source>
</reference>
<comment type="caution">
    <text evidence="8">The sequence shown here is derived from an EMBL/GenBank/DDBJ whole genome shotgun (WGS) entry which is preliminary data.</text>
</comment>
<proteinExistence type="predicted"/>
<evidence type="ECO:0000259" key="7">
    <source>
        <dbReference type="Pfam" id="PF04932"/>
    </source>
</evidence>
<feature type="domain" description="O-antigen ligase-related" evidence="7">
    <location>
        <begin position="451"/>
        <end position="515"/>
    </location>
</feature>
<dbReference type="Pfam" id="PF04932">
    <property type="entry name" value="Wzy_C"/>
    <property type="match status" value="1"/>
</dbReference>
<evidence type="ECO:0000313" key="8">
    <source>
        <dbReference type="EMBL" id="MDR7135823.1"/>
    </source>
</evidence>
<evidence type="ECO:0000256" key="6">
    <source>
        <dbReference type="SAM" id="Phobius"/>
    </source>
</evidence>
<keyword evidence="2 6" id="KW-0812">Transmembrane</keyword>
<accession>A0ABU1WDW8</accession>
<dbReference type="RefSeq" id="WP_310063824.1">
    <property type="nucleotide sequence ID" value="NZ_JAVDVY010000003.1"/>
</dbReference>
<dbReference type="PANTHER" id="PTHR37422:SF13">
    <property type="entry name" value="LIPOPOLYSACCHARIDE BIOSYNTHESIS PROTEIN PA4999-RELATED"/>
    <property type="match status" value="1"/>
</dbReference>
<evidence type="ECO:0000256" key="1">
    <source>
        <dbReference type="ARBA" id="ARBA00004141"/>
    </source>
</evidence>
<organism evidence="8 9">
    <name type="scientific">Lysobacter niastensis</name>
    <dbReference type="NCBI Taxonomy" id="380629"/>
    <lineage>
        <taxon>Bacteria</taxon>
        <taxon>Pseudomonadati</taxon>
        <taxon>Pseudomonadota</taxon>
        <taxon>Gammaproteobacteria</taxon>
        <taxon>Lysobacterales</taxon>
        <taxon>Lysobacteraceae</taxon>
        <taxon>Lysobacter</taxon>
    </lineage>
</organism>
<dbReference type="InterPro" id="IPR007016">
    <property type="entry name" value="O-antigen_ligase-rel_domated"/>
</dbReference>
<feature type="transmembrane region" description="Helical" evidence="6">
    <location>
        <begin position="211"/>
        <end position="231"/>
    </location>
</feature>
<feature type="transmembrane region" description="Helical" evidence="6">
    <location>
        <begin position="504"/>
        <end position="523"/>
    </location>
</feature>
<sequence>MTNRKGAMAGGDVPASLNIGVNDYVTGFPPSERTRERLGLPRWVDPEVAAAVPNGVLRLAIAAMAFQAFFAMTHFGWQFRSEYGSFVLLIALLLVGGQPWRELAMQPVSRAVLLLTGFLVFQAAYVTWLSPVAPPMEFSGQLTTASKLVRLGVFSCFIGWWLSLVPRAIPYLFALMVLGLLSGVLIFMPWSELSAVLDGELRPRFGIPENLAGQLAAVAGWLAVCLMVAIWRRSGSKKHQATFAVICLVAYAGCFFALLFSQSRGAWLAFAVTLPAVMAGLWWMRRGNGRMTRVWPAIVVVLLSGIVLLATRDIVSRRLSSAEKLLKRETADETVVVRDGPAPTPLSQPQASPPAASAAPIPAPAAARTAVSSMTATGPATVTPVLPPRSALAEPVASAPPPSAPVASAASVAPDAPVSVARLAESSAPWTPAPAPASSAQGDADVTIKAVNIRFQLYELGVEKWRERPWFGWGMRSTHALIGQANLDTGGVRHVHLHNAYLDAFVGIGLVGAGLLGLVFVLLMRELVLAWRSSVITTATLCVFAGCFGIVLVANAFDSLLWRFEYSRAPLEILFGCCIAYGLIRRRNSVAQ</sequence>
<feature type="transmembrane region" description="Helical" evidence="6">
    <location>
        <begin position="566"/>
        <end position="584"/>
    </location>
</feature>
<evidence type="ECO:0000256" key="3">
    <source>
        <dbReference type="ARBA" id="ARBA00022989"/>
    </source>
</evidence>
<evidence type="ECO:0000256" key="5">
    <source>
        <dbReference type="SAM" id="MobiDB-lite"/>
    </source>
</evidence>
<feature type="transmembrane region" description="Helical" evidence="6">
    <location>
        <begin position="535"/>
        <end position="554"/>
    </location>
</feature>
<protein>
    <recommendedName>
        <fullName evidence="7">O-antigen ligase-related domain-containing protein</fullName>
    </recommendedName>
</protein>
<evidence type="ECO:0000256" key="4">
    <source>
        <dbReference type="ARBA" id="ARBA00023136"/>
    </source>
</evidence>
<feature type="region of interest" description="Disordered" evidence="5">
    <location>
        <begin position="336"/>
        <end position="363"/>
    </location>
</feature>
<evidence type="ECO:0000256" key="2">
    <source>
        <dbReference type="ARBA" id="ARBA00022692"/>
    </source>
</evidence>
<feature type="transmembrane region" description="Helical" evidence="6">
    <location>
        <begin position="266"/>
        <end position="282"/>
    </location>
</feature>
<feature type="transmembrane region" description="Helical" evidence="6">
    <location>
        <begin position="112"/>
        <end position="128"/>
    </location>
</feature>
<keyword evidence="4 6" id="KW-0472">Membrane</keyword>
<keyword evidence="3 6" id="KW-1133">Transmembrane helix</keyword>
<evidence type="ECO:0000313" key="9">
    <source>
        <dbReference type="Proteomes" id="UP001251524"/>
    </source>
</evidence>
<dbReference type="Proteomes" id="UP001251524">
    <property type="component" value="Unassembled WGS sequence"/>
</dbReference>
<feature type="transmembrane region" description="Helical" evidence="6">
    <location>
        <begin position="294"/>
        <end position="311"/>
    </location>
</feature>
<gene>
    <name evidence="8" type="ORF">J2X06_003041</name>
</gene>
<dbReference type="EMBL" id="JAVDVY010000003">
    <property type="protein sequence ID" value="MDR7135823.1"/>
    <property type="molecule type" value="Genomic_DNA"/>
</dbReference>
<name>A0ABU1WDW8_9GAMM</name>
<comment type="subcellular location">
    <subcellularLocation>
        <location evidence="1">Membrane</location>
        <topology evidence="1">Multi-pass membrane protein</topology>
    </subcellularLocation>
</comment>
<dbReference type="InterPro" id="IPR051533">
    <property type="entry name" value="WaaL-like"/>
</dbReference>